<dbReference type="EMBL" id="FNSD01000001">
    <property type="protein sequence ID" value="SEB41408.1"/>
    <property type="molecule type" value="Genomic_DNA"/>
</dbReference>
<dbReference type="InterPro" id="IPR013249">
    <property type="entry name" value="RNA_pol_sigma70_r4_t2"/>
</dbReference>
<sequence length="187" mass="21477">MTDSNSFEAFVAEHQDMVFRMLVRLTGTREHVDDLAQDVFLRLYRALPSFRGEALLTTYLHRIVVNVAQDEWKRRKRDARESSLSDDISGWEDRLHHPSASAEVQLTTLELQQRVEDELSKLTAIERSVLVLYHQEERSYQQIAESLRLPIGTVRTHLHRGRNKLRSALARDAGTPSTKLAQTGGRS</sequence>
<dbReference type="Proteomes" id="UP000182409">
    <property type="component" value="Unassembled WGS sequence"/>
</dbReference>
<evidence type="ECO:0000256" key="3">
    <source>
        <dbReference type="ARBA" id="ARBA00023082"/>
    </source>
</evidence>
<evidence type="ECO:0000259" key="6">
    <source>
        <dbReference type="Pfam" id="PF08281"/>
    </source>
</evidence>
<accession>A0A1H4J704</accession>
<dbReference type="NCBIfam" id="TIGR02937">
    <property type="entry name" value="sigma70-ECF"/>
    <property type="match status" value="1"/>
</dbReference>
<evidence type="ECO:0000256" key="4">
    <source>
        <dbReference type="ARBA" id="ARBA00023163"/>
    </source>
</evidence>
<name>A0A1H4J704_9BACT</name>
<feature type="domain" description="RNA polymerase sigma factor 70 region 4 type 2" evidence="6">
    <location>
        <begin position="113"/>
        <end position="165"/>
    </location>
</feature>
<dbReference type="OrthoDB" id="9784984at2"/>
<dbReference type="InterPro" id="IPR039425">
    <property type="entry name" value="RNA_pol_sigma-70-like"/>
</dbReference>
<evidence type="ECO:0000313" key="7">
    <source>
        <dbReference type="EMBL" id="SEB41408.1"/>
    </source>
</evidence>
<evidence type="ECO:0000259" key="5">
    <source>
        <dbReference type="Pfam" id="PF04542"/>
    </source>
</evidence>
<dbReference type="InterPro" id="IPR013324">
    <property type="entry name" value="RNA_pol_sigma_r3/r4-like"/>
</dbReference>
<dbReference type="InterPro" id="IPR007627">
    <property type="entry name" value="RNA_pol_sigma70_r2"/>
</dbReference>
<dbReference type="InterPro" id="IPR036388">
    <property type="entry name" value="WH-like_DNA-bd_sf"/>
</dbReference>
<dbReference type="Pfam" id="PF04542">
    <property type="entry name" value="Sigma70_r2"/>
    <property type="match status" value="1"/>
</dbReference>
<dbReference type="PANTHER" id="PTHR43133">
    <property type="entry name" value="RNA POLYMERASE ECF-TYPE SIGMA FACTO"/>
    <property type="match status" value="1"/>
</dbReference>
<protein>
    <submittedName>
        <fullName evidence="7">RNA polymerase sigma-70 factor, ECF subfamily</fullName>
    </submittedName>
</protein>
<dbReference type="RefSeq" id="WP_074652089.1">
    <property type="nucleotide sequence ID" value="NZ_FNSD01000001.1"/>
</dbReference>
<evidence type="ECO:0000256" key="1">
    <source>
        <dbReference type="ARBA" id="ARBA00010641"/>
    </source>
</evidence>
<gene>
    <name evidence="7" type="ORF">SAMN05443244_0372</name>
</gene>
<dbReference type="GO" id="GO:0003677">
    <property type="term" value="F:DNA binding"/>
    <property type="evidence" value="ECO:0007669"/>
    <property type="project" value="InterPro"/>
</dbReference>
<evidence type="ECO:0000256" key="2">
    <source>
        <dbReference type="ARBA" id="ARBA00023015"/>
    </source>
</evidence>
<proteinExistence type="inferred from homology"/>
<dbReference type="PANTHER" id="PTHR43133:SF51">
    <property type="entry name" value="RNA POLYMERASE SIGMA FACTOR"/>
    <property type="match status" value="1"/>
</dbReference>
<dbReference type="CDD" id="cd06171">
    <property type="entry name" value="Sigma70_r4"/>
    <property type="match status" value="1"/>
</dbReference>
<dbReference type="GO" id="GO:0016987">
    <property type="term" value="F:sigma factor activity"/>
    <property type="evidence" value="ECO:0007669"/>
    <property type="project" value="UniProtKB-KW"/>
</dbReference>
<keyword evidence="3" id="KW-0731">Sigma factor</keyword>
<dbReference type="AlphaFoldDB" id="A0A1H4J704"/>
<reference evidence="7 8" key="1">
    <citation type="submission" date="2016-10" db="EMBL/GenBank/DDBJ databases">
        <authorList>
            <person name="de Groot N.N."/>
        </authorList>
    </citation>
    <scope>NUCLEOTIDE SEQUENCE [LARGE SCALE GENOMIC DNA]</scope>
    <source>
        <strain evidence="7 8">AB35.6</strain>
    </source>
</reference>
<organism evidence="7 8">
    <name type="scientific">Terriglobus roseus</name>
    <dbReference type="NCBI Taxonomy" id="392734"/>
    <lineage>
        <taxon>Bacteria</taxon>
        <taxon>Pseudomonadati</taxon>
        <taxon>Acidobacteriota</taxon>
        <taxon>Terriglobia</taxon>
        <taxon>Terriglobales</taxon>
        <taxon>Acidobacteriaceae</taxon>
        <taxon>Terriglobus</taxon>
    </lineage>
</organism>
<dbReference type="Pfam" id="PF08281">
    <property type="entry name" value="Sigma70_r4_2"/>
    <property type="match status" value="1"/>
</dbReference>
<dbReference type="Gene3D" id="1.10.1740.10">
    <property type="match status" value="1"/>
</dbReference>
<dbReference type="SUPFAM" id="SSF88659">
    <property type="entry name" value="Sigma3 and sigma4 domains of RNA polymerase sigma factors"/>
    <property type="match status" value="1"/>
</dbReference>
<dbReference type="InterPro" id="IPR013325">
    <property type="entry name" value="RNA_pol_sigma_r2"/>
</dbReference>
<comment type="similarity">
    <text evidence="1">Belongs to the sigma-70 factor family. ECF subfamily.</text>
</comment>
<dbReference type="GO" id="GO:0006352">
    <property type="term" value="P:DNA-templated transcription initiation"/>
    <property type="evidence" value="ECO:0007669"/>
    <property type="project" value="InterPro"/>
</dbReference>
<dbReference type="InterPro" id="IPR014284">
    <property type="entry name" value="RNA_pol_sigma-70_dom"/>
</dbReference>
<keyword evidence="2" id="KW-0805">Transcription regulation</keyword>
<feature type="domain" description="RNA polymerase sigma-70 region 2" evidence="5">
    <location>
        <begin position="11"/>
        <end position="77"/>
    </location>
</feature>
<evidence type="ECO:0000313" key="8">
    <source>
        <dbReference type="Proteomes" id="UP000182409"/>
    </source>
</evidence>
<dbReference type="SUPFAM" id="SSF88946">
    <property type="entry name" value="Sigma2 domain of RNA polymerase sigma factors"/>
    <property type="match status" value="1"/>
</dbReference>
<dbReference type="Gene3D" id="1.10.10.10">
    <property type="entry name" value="Winged helix-like DNA-binding domain superfamily/Winged helix DNA-binding domain"/>
    <property type="match status" value="1"/>
</dbReference>
<keyword evidence="4" id="KW-0804">Transcription</keyword>